<keyword evidence="3" id="KW-1185">Reference proteome</keyword>
<name>A0A4C2ABP7_EUMVA</name>
<evidence type="ECO:0000313" key="3">
    <source>
        <dbReference type="Proteomes" id="UP000299102"/>
    </source>
</evidence>
<dbReference type="OrthoDB" id="7327516at2759"/>
<dbReference type="AlphaFoldDB" id="A0A4C2ABP7"/>
<dbReference type="PANTHER" id="PTHR46704">
    <property type="entry name" value="CXC DOMAIN-CONTAINING PROTEIN-RELATED"/>
    <property type="match status" value="1"/>
</dbReference>
<gene>
    <name evidence="2" type="ORF">EVAR_28653_1</name>
</gene>
<dbReference type="Proteomes" id="UP000299102">
    <property type="component" value="Unassembled WGS sequence"/>
</dbReference>
<evidence type="ECO:0000256" key="1">
    <source>
        <dbReference type="SAM" id="MobiDB-lite"/>
    </source>
</evidence>
<reference evidence="2 3" key="1">
    <citation type="journal article" date="2019" name="Commun. Biol.">
        <title>The bagworm genome reveals a unique fibroin gene that provides high tensile strength.</title>
        <authorList>
            <person name="Kono N."/>
            <person name="Nakamura H."/>
            <person name="Ohtoshi R."/>
            <person name="Tomita M."/>
            <person name="Numata K."/>
            <person name="Arakawa K."/>
        </authorList>
    </citation>
    <scope>NUCLEOTIDE SEQUENCE [LARGE SCALE GENOMIC DNA]</scope>
</reference>
<sequence length="278" mass="32316">MDRVQPSGTFIVLKYRHAFSNQISDKLINSIQLGSVPTRIKQVRTTSDYRVWVLVTCADTLKVRYRQSLPGFHAITGCDFNPAFFRKGKSKPYKTLKKYPEYQEAFKNFGNSELIENLDQQQNIFNIIQRFICNVYNVHNVIDVDAARLQIFIDSYTVSDVNEAFNRKKLRNFDASNLPPCKSELLQQFLRANYICTIWSNAHLKNPTTYQPDNNGWILKDQKYQFKWFEGDQLPSYVSDSLKTQSETDGEGDIDDDEAIDWSNSDEENENIDDNDEN</sequence>
<proteinExistence type="predicted"/>
<accession>A0A4C2ABP7</accession>
<protein>
    <submittedName>
        <fullName evidence="2">Uncharacterized protein</fullName>
    </submittedName>
</protein>
<feature type="region of interest" description="Disordered" evidence="1">
    <location>
        <begin position="239"/>
        <end position="278"/>
    </location>
</feature>
<comment type="caution">
    <text evidence="2">The sequence shown here is derived from an EMBL/GenBank/DDBJ whole genome shotgun (WGS) entry which is preliminary data.</text>
</comment>
<organism evidence="2 3">
    <name type="scientific">Eumeta variegata</name>
    <name type="common">Bagworm moth</name>
    <name type="synonym">Eumeta japonica</name>
    <dbReference type="NCBI Taxonomy" id="151549"/>
    <lineage>
        <taxon>Eukaryota</taxon>
        <taxon>Metazoa</taxon>
        <taxon>Ecdysozoa</taxon>
        <taxon>Arthropoda</taxon>
        <taxon>Hexapoda</taxon>
        <taxon>Insecta</taxon>
        <taxon>Pterygota</taxon>
        <taxon>Neoptera</taxon>
        <taxon>Endopterygota</taxon>
        <taxon>Lepidoptera</taxon>
        <taxon>Glossata</taxon>
        <taxon>Ditrysia</taxon>
        <taxon>Tineoidea</taxon>
        <taxon>Psychidae</taxon>
        <taxon>Oiketicinae</taxon>
        <taxon>Eumeta</taxon>
    </lineage>
</organism>
<evidence type="ECO:0000313" key="2">
    <source>
        <dbReference type="EMBL" id="GBP96634.1"/>
    </source>
</evidence>
<feature type="compositionally biased region" description="Acidic residues" evidence="1">
    <location>
        <begin position="248"/>
        <end position="278"/>
    </location>
</feature>
<dbReference type="EMBL" id="BGZK01002814">
    <property type="protein sequence ID" value="GBP96634.1"/>
    <property type="molecule type" value="Genomic_DNA"/>
</dbReference>
<dbReference type="PANTHER" id="PTHR46704:SF9">
    <property type="entry name" value="BHLH DOMAIN-CONTAINING PROTEIN"/>
    <property type="match status" value="1"/>
</dbReference>